<dbReference type="Pfam" id="PF08719">
    <property type="entry name" value="NADAR"/>
    <property type="match status" value="1"/>
</dbReference>
<accession>A0A1F6DEA5</accession>
<gene>
    <name evidence="4" type="ORF">A2765_03990</name>
</gene>
<organism evidence="4 5">
    <name type="scientific">Candidatus Kaiserbacteria bacterium RIFCSPHIGHO2_01_FULL_56_24</name>
    <dbReference type="NCBI Taxonomy" id="1798487"/>
    <lineage>
        <taxon>Bacteria</taxon>
        <taxon>Candidatus Kaiseribacteriota</taxon>
    </lineage>
</organism>
<comment type="caution">
    <text evidence="4">The sequence shown here is derived from an EMBL/GenBank/DDBJ whole genome shotgun (WGS) entry which is preliminary data.</text>
</comment>
<dbReference type="InterPro" id="IPR037238">
    <property type="entry name" value="YbiA-like_sf"/>
</dbReference>
<dbReference type="Gene3D" id="1.10.357.40">
    <property type="entry name" value="YbiA-like"/>
    <property type="match status" value="1"/>
</dbReference>
<dbReference type="Proteomes" id="UP000176377">
    <property type="component" value="Unassembled WGS sequence"/>
</dbReference>
<proteinExistence type="predicted"/>
<evidence type="ECO:0000256" key="1">
    <source>
        <dbReference type="ARBA" id="ARBA00000022"/>
    </source>
</evidence>
<dbReference type="NCBIfam" id="TIGR02464">
    <property type="entry name" value="ribofla_fusion"/>
    <property type="match status" value="1"/>
</dbReference>
<evidence type="ECO:0000313" key="5">
    <source>
        <dbReference type="Proteomes" id="UP000176377"/>
    </source>
</evidence>
<dbReference type="AlphaFoldDB" id="A0A1F6DEA5"/>
<protein>
    <recommendedName>
        <fullName evidence="3">NADAR domain-containing protein</fullName>
    </recommendedName>
</protein>
<dbReference type="CDD" id="cd15457">
    <property type="entry name" value="NADAR"/>
    <property type="match status" value="1"/>
</dbReference>
<dbReference type="InterPro" id="IPR012816">
    <property type="entry name" value="NADAR"/>
</dbReference>
<comment type="catalytic activity">
    <reaction evidence="1">
        <text>5-amino-6-(5-phospho-D-ribosylamino)uracil + H2O = 5,6-diaminouracil + D-ribose 5-phosphate</text>
        <dbReference type="Rhea" id="RHEA:55020"/>
        <dbReference type="ChEBI" id="CHEBI:15377"/>
        <dbReference type="ChEBI" id="CHEBI:46252"/>
        <dbReference type="ChEBI" id="CHEBI:58453"/>
        <dbReference type="ChEBI" id="CHEBI:78346"/>
    </reaction>
</comment>
<reference evidence="4 5" key="1">
    <citation type="journal article" date="2016" name="Nat. Commun.">
        <title>Thousands of microbial genomes shed light on interconnected biogeochemical processes in an aquifer system.</title>
        <authorList>
            <person name="Anantharaman K."/>
            <person name="Brown C.T."/>
            <person name="Hug L.A."/>
            <person name="Sharon I."/>
            <person name="Castelle C.J."/>
            <person name="Probst A.J."/>
            <person name="Thomas B.C."/>
            <person name="Singh A."/>
            <person name="Wilkins M.J."/>
            <person name="Karaoz U."/>
            <person name="Brodie E.L."/>
            <person name="Williams K.H."/>
            <person name="Hubbard S.S."/>
            <person name="Banfield J.F."/>
        </authorList>
    </citation>
    <scope>NUCLEOTIDE SEQUENCE [LARGE SCALE GENOMIC DNA]</scope>
</reference>
<evidence type="ECO:0000256" key="2">
    <source>
        <dbReference type="ARBA" id="ARBA00000751"/>
    </source>
</evidence>
<dbReference type="EMBL" id="MFLA01000016">
    <property type="protein sequence ID" value="OGG59721.1"/>
    <property type="molecule type" value="Genomic_DNA"/>
</dbReference>
<name>A0A1F6DEA5_9BACT</name>
<feature type="domain" description="NADAR" evidence="3">
    <location>
        <begin position="21"/>
        <end position="154"/>
    </location>
</feature>
<dbReference type="SUPFAM" id="SSF143990">
    <property type="entry name" value="YbiA-like"/>
    <property type="match status" value="1"/>
</dbReference>
<comment type="catalytic activity">
    <reaction evidence="2">
        <text>2,5-diamino-6-hydroxy-4-(5-phosphoribosylamino)-pyrimidine + H2O = 2,5,6-triamino-4-hydroxypyrimidine + D-ribose 5-phosphate</text>
        <dbReference type="Rhea" id="RHEA:23436"/>
        <dbReference type="ChEBI" id="CHEBI:15377"/>
        <dbReference type="ChEBI" id="CHEBI:58614"/>
        <dbReference type="ChEBI" id="CHEBI:78346"/>
        <dbReference type="ChEBI" id="CHEBI:137796"/>
    </reaction>
</comment>
<evidence type="ECO:0000313" key="4">
    <source>
        <dbReference type="EMBL" id="OGG59721.1"/>
    </source>
</evidence>
<evidence type="ECO:0000259" key="3">
    <source>
        <dbReference type="Pfam" id="PF08719"/>
    </source>
</evidence>
<sequence length="160" mass="18403">MESTHGDLNRETEDAVYFYTPNFYSLDSFSAHTVRIWDKMFATAEHAYQWKKFASSEPDIAQKIFEAQSPNEAKNISIAHRESRLPNWDDEKVSVMEEIVKAKYEQHADVRKVLGRTGTRQIFENSPVDDFWGLGPNGDGGNALGKLWMKIRIRFQSSTP</sequence>